<proteinExistence type="predicted"/>
<name>A0A2N9GTI2_FAGSY</name>
<dbReference type="SUPFAM" id="SSF56672">
    <property type="entry name" value="DNA/RNA polymerases"/>
    <property type="match status" value="1"/>
</dbReference>
<dbReference type="AlphaFoldDB" id="A0A2N9GTI2"/>
<dbReference type="Pfam" id="PF07727">
    <property type="entry name" value="RVT_2"/>
    <property type="match status" value="1"/>
</dbReference>
<accession>A0A2N9GTI2</accession>
<sequence length="454" mass="51875">MAPFVIHYQKLCLPPPPLEPDLQEPTCFTLASKSPHLCRTMNLEFDALLKYCTWNLVPPLPNQNTICCKWVFRIKRHADGTVEHYKARLVAKAFHQQPGVDYDKTYSPVIKPTTVHIVLSIAISTGWYIHQIDIQNAFLHGTLSEEVFMTRPRVFNTPNFPTITVGALQYLSITRPDIAFAVYKLSQFMHKLTQPHWQSVKRLFRYLKGTIQFGLHIYRSSCSTLQAYFDADWASNKDDRRSTGSFCIFLGKNLISWSCRKQATEARSSTEAEYKALVNTAAELKWLQSLFHELGFKWLQSLFHELGLVLSTPPILWCDNIGATYLSSNPVFHARTKHIEIDFHIVHDMVASKCLNVRFVSSTDRLANLLTKPISSSRFAMLRTKLNVMSIPLGLREREMEGVKEKKGNFHTTPPSSPPSNNAGQQPLVNVIDDIPCFSVRIYGPHCPQRKKLR</sequence>
<dbReference type="InterPro" id="IPR043502">
    <property type="entry name" value="DNA/RNA_pol_sf"/>
</dbReference>
<organism evidence="3">
    <name type="scientific">Fagus sylvatica</name>
    <name type="common">Beechnut</name>
    <dbReference type="NCBI Taxonomy" id="28930"/>
    <lineage>
        <taxon>Eukaryota</taxon>
        <taxon>Viridiplantae</taxon>
        <taxon>Streptophyta</taxon>
        <taxon>Embryophyta</taxon>
        <taxon>Tracheophyta</taxon>
        <taxon>Spermatophyta</taxon>
        <taxon>Magnoliopsida</taxon>
        <taxon>eudicotyledons</taxon>
        <taxon>Gunneridae</taxon>
        <taxon>Pentapetalae</taxon>
        <taxon>rosids</taxon>
        <taxon>fabids</taxon>
        <taxon>Fagales</taxon>
        <taxon>Fagaceae</taxon>
        <taxon>Fagus</taxon>
    </lineage>
</organism>
<reference evidence="3" key="1">
    <citation type="submission" date="2018-02" db="EMBL/GenBank/DDBJ databases">
        <authorList>
            <person name="Cohen D.B."/>
            <person name="Kent A.D."/>
        </authorList>
    </citation>
    <scope>NUCLEOTIDE SEQUENCE</scope>
</reference>
<dbReference type="EMBL" id="OIVN01002691">
    <property type="protein sequence ID" value="SPD05717.1"/>
    <property type="molecule type" value="Genomic_DNA"/>
</dbReference>
<dbReference type="InterPro" id="IPR013103">
    <property type="entry name" value="RVT_2"/>
</dbReference>
<feature type="region of interest" description="Disordered" evidence="1">
    <location>
        <begin position="404"/>
        <end position="426"/>
    </location>
</feature>
<dbReference type="CDD" id="cd09272">
    <property type="entry name" value="RNase_HI_RT_Ty1"/>
    <property type="match status" value="1"/>
</dbReference>
<dbReference type="PANTHER" id="PTHR11439">
    <property type="entry name" value="GAG-POL-RELATED RETROTRANSPOSON"/>
    <property type="match status" value="1"/>
</dbReference>
<protein>
    <recommendedName>
        <fullName evidence="2">Reverse transcriptase Ty1/copia-type domain-containing protein</fullName>
    </recommendedName>
</protein>
<dbReference type="PANTHER" id="PTHR11439:SF450">
    <property type="entry name" value="REVERSE TRANSCRIPTASE TY1_COPIA-TYPE DOMAIN-CONTAINING PROTEIN"/>
    <property type="match status" value="1"/>
</dbReference>
<gene>
    <name evidence="3" type="ORF">FSB_LOCUS33599</name>
</gene>
<evidence type="ECO:0000259" key="2">
    <source>
        <dbReference type="Pfam" id="PF07727"/>
    </source>
</evidence>
<evidence type="ECO:0000313" key="3">
    <source>
        <dbReference type="EMBL" id="SPD05717.1"/>
    </source>
</evidence>
<evidence type="ECO:0000256" key="1">
    <source>
        <dbReference type="SAM" id="MobiDB-lite"/>
    </source>
</evidence>
<feature type="domain" description="Reverse transcriptase Ty1/copia-type" evidence="2">
    <location>
        <begin position="52"/>
        <end position="158"/>
    </location>
</feature>